<keyword evidence="2" id="KW-0227">DNA damage</keyword>
<dbReference type="PANTHER" id="PTHR30562:SF1">
    <property type="entry name" value="UVRABC SYSTEM PROTEIN C"/>
    <property type="match status" value="1"/>
</dbReference>
<dbReference type="SUPFAM" id="SSF82771">
    <property type="entry name" value="GIY-YIG endonuclease"/>
    <property type="match status" value="1"/>
</dbReference>
<dbReference type="PROSITE" id="PS50164">
    <property type="entry name" value="GIY_YIG"/>
    <property type="match status" value="1"/>
</dbReference>
<dbReference type="GO" id="GO:0004518">
    <property type="term" value="F:nuclease activity"/>
    <property type="evidence" value="ECO:0007669"/>
    <property type="project" value="UniProtKB-KW"/>
</dbReference>
<dbReference type="GO" id="GO:0006289">
    <property type="term" value="P:nucleotide-excision repair"/>
    <property type="evidence" value="ECO:0007669"/>
    <property type="project" value="InterPro"/>
</dbReference>
<reference evidence="7" key="1">
    <citation type="submission" date="2018-05" db="EMBL/GenBank/DDBJ databases">
        <authorList>
            <person name="Lanie J.A."/>
            <person name="Ng W.-L."/>
            <person name="Kazmierczak K.M."/>
            <person name="Andrzejewski T.M."/>
            <person name="Davidsen T.M."/>
            <person name="Wayne K.J."/>
            <person name="Tettelin H."/>
            <person name="Glass J.I."/>
            <person name="Rusch D."/>
            <person name="Podicherti R."/>
            <person name="Tsui H.-C.T."/>
            <person name="Winkler M.E."/>
        </authorList>
    </citation>
    <scope>NUCLEOTIDE SEQUENCE</scope>
</reference>
<dbReference type="InterPro" id="IPR050066">
    <property type="entry name" value="UvrABC_protein_C"/>
</dbReference>
<dbReference type="Pfam" id="PF01541">
    <property type="entry name" value="GIY-YIG"/>
    <property type="match status" value="1"/>
</dbReference>
<dbReference type="CDD" id="cd10434">
    <property type="entry name" value="GIY-YIG_UvrC_Cho"/>
    <property type="match status" value="1"/>
</dbReference>
<accession>A0A382Z7V5</accession>
<dbReference type="PANTHER" id="PTHR30562">
    <property type="entry name" value="UVRC/OXIDOREDUCTASE"/>
    <property type="match status" value="1"/>
</dbReference>
<evidence type="ECO:0000256" key="3">
    <source>
        <dbReference type="ARBA" id="ARBA00022769"/>
    </source>
</evidence>
<dbReference type="InterPro" id="IPR000305">
    <property type="entry name" value="GIY-YIG_endonuc"/>
</dbReference>
<dbReference type="InterPro" id="IPR047296">
    <property type="entry name" value="GIY-YIG_UvrC_Cho"/>
</dbReference>
<dbReference type="FunFam" id="3.40.1440.10:FF:000001">
    <property type="entry name" value="UvrABC system protein C"/>
    <property type="match status" value="1"/>
</dbReference>
<dbReference type="InterPro" id="IPR035901">
    <property type="entry name" value="GIY-YIG_endonuc_sf"/>
</dbReference>
<evidence type="ECO:0000256" key="2">
    <source>
        <dbReference type="ARBA" id="ARBA00022763"/>
    </source>
</evidence>
<keyword evidence="4" id="KW-0267">Excision nuclease</keyword>
<dbReference type="GO" id="GO:0009380">
    <property type="term" value="C:excinuclease repair complex"/>
    <property type="evidence" value="ECO:0007669"/>
    <property type="project" value="TreeGrafter"/>
</dbReference>
<protein>
    <recommendedName>
        <fullName evidence="6">GIY-YIG domain-containing protein</fullName>
    </recommendedName>
</protein>
<evidence type="ECO:0000256" key="5">
    <source>
        <dbReference type="ARBA" id="ARBA00023204"/>
    </source>
</evidence>
<dbReference type="SMART" id="SM00465">
    <property type="entry name" value="GIYc"/>
    <property type="match status" value="1"/>
</dbReference>
<sequence length="126" mass="14444">MAPQKIRDNLAKFPTDPGIYMMKSKSGKILYVGKAKSIRHRVQSYFRPSAKPHGKTGAMLRHVKDVEYIVTANVIEALILENNLIKKHLPRYNIKLKDNGHYPYLKITVDEPFPSLQVVRNVDKDS</sequence>
<feature type="non-terminal residue" evidence="7">
    <location>
        <position position="126"/>
    </location>
</feature>
<dbReference type="Gene3D" id="3.40.1440.10">
    <property type="entry name" value="GIY-YIG endonuclease"/>
    <property type="match status" value="1"/>
</dbReference>
<evidence type="ECO:0000259" key="6">
    <source>
        <dbReference type="PROSITE" id="PS50164"/>
    </source>
</evidence>
<evidence type="ECO:0000256" key="1">
    <source>
        <dbReference type="ARBA" id="ARBA00022490"/>
    </source>
</evidence>
<keyword evidence="3" id="KW-0228">DNA excision</keyword>
<organism evidence="7">
    <name type="scientific">marine metagenome</name>
    <dbReference type="NCBI Taxonomy" id="408172"/>
    <lineage>
        <taxon>unclassified sequences</taxon>
        <taxon>metagenomes</taxon>
        <taxon>ecological metagenomes</taxon>
    </lineage>
</organism>
<dbReference type="AlphaFoldDB" id="A0A382Z7V5"/>
<name>A0A382Z7V5_9ZZZZ</name>
<gene>
    <name evidence="7" type="ORF">METZ01_LOCUS444441</name>
</gene>
<proteinExistence type="predicted"/>
<dbReference type="EMBL" id="UINC01181743">
    <property type="protein sequence ID" value="SVD91587.1"/>
    <property type="molecule type" value="Genomic_DNA"/>
</dbReference>
<evidence type="ECO:0000256" key="4">
    <source>
        <dbReference type="ARBA" id="ARBA00022881"/>
    </source>
</evidence>
<keyword evidence="1" id="KW-0963">Cytoplasm</keyword>
<feature type="domain" description="GIY-YIG" evidence="6">
    <location>
        <begin position="15"/>
        <end position="94"/>
    </location>
</feature>
<keyword evidence="5" id="KW-0234">DNA repair</keyword>
<evidence type="ECO:0000313" key="7">
    <source>
        <dbReference type="EMBL" id="SVD91587.1"/>
    </source>
</evidence>